<dbReference type="PANTHER" id="PTHR43591">
    <property type="entry name" value="METHYLTRANSFERASE"/>
    <property type="match status" value="1"/>
</dbReference>
<accession>A0AAN7CNA0</accession>
<dbReference type="CDD" id="cd02440">
    <property type="entry name" value="AdoMet_MTases"/>
    <property type="match status" value="1"/>
</dbReference>
<reference evidence="3" key="1">
    <citation type="journal article" date="2023" name="Mol. Phylogenet. Evol.">
        <title>Genome-scale phylogeny and comparative genomics of the fungal order Sordariales.</title>
        <authorList>
            <person name="Hensen N."/>
            <person name="Bonometti L."/>
            <person name="Westerberg I."/>
            <person name="Brannstrom I.O."/>
            <person name="Guillou S."/>
            <person name="Cros-Aarteil S."/>
            <person name="Calhoun S."/>
            <person name="Haridas S."/>
            <person name="Kuo A."/>
            <person name="Mondo S."/>
            <person name="Pangilinan J."/>
            <person name="Riley R."/>
            <person name="LaButti K."/>
            <person name="Andreopoulos B."/>
            <person name="Lipzen A."/>
            <person name="Chen C."/>
            <person name="Yan M."/>
            <person name="Daum C."/>
            <person name="Ng V."/>
            <person name="Clum A."/>
            <person name="Steindorff A."/>
            <person name="Ohm R.A."/>
            <person name="Martin F."/>
            <person name="Silar P."/>
            <person name="Natvig D.O."/>
            <person name="Lalanne C."/>
            <person name="Gautier V."/>
            <person name="Ament-Velasquez S.L."/>
            <person name="Kruys A."/>
            <person name="Hutchinson M.I."/>
            <person name="Powell A.J."/>
            <person name="Barry K."/>
            <person name="Miller A.N."/>
            <person name="Grigoriev I.V."/>
            <person name="Debuchy R."/>
            <person name="Gladieux P."/>
            <person name="Hiltunen Thoren M."/>
            <person name="Johannesson H."/>
        </authorList>
    </citation>
    <scope>NUCLEOTIDE SEQUENCE</scope>
    <source>
        <strain evidence="3">CBS 359.72</strain>
    </source>
</reference>
<dbReference type="Gene3D" id="3.40.50.150">
    <property type="entry name" value="Vaccinia Virus protein VP39"/>
    <property type="match status" value="1"/>
</dbReference>
<dbReference type="PANTHER" id="PTHR43591:SF31">
    <property type="entry name" value="LAEA-LIKE, PUTATIVE (AFU_ORTHOLOGUE AFUA_8G01930)-RELATED"/>
    <property type="match status" value="1"/>
</dbReference>
<gene>
    <name evidence="3" type="ORF">C7999DRAFT_35795</name>
</gene>
<keyword evidence="4" id="KW-1185">Reference proteome</keyword>
<evidence type="ECO:0000256" key="1">
    <source>
        <dbReference type="ARBA" id="ARBA00038158"/>
    </source>
</evidence>
<evidence type="ECO:0000256" key="2">
    <source>
        <dbReference type="SAM" id="MobiDB-lite"/>
    </source>
</evidence>
<dbReference type="SUPFAM" id="SSF53335">
    <property type="entry name" value="S-adenosyl-L-methionine-dependent methyltransferases"/>
    <property type="match status" value="1"/>
</dbReference>
<evidence type="ECO:0000313" key="3">
    <source>
        <dbReference type="EMBL" id="KAK4243863.1"/>
    </source>
</evidence>
<dbReference type="Proteomes" id="UP001303647">
    <property type="component" value="Unassembled WGS sequence"/>
</dbReference>
<dbReference type="GO" id="GO:0008168">
    <property type="term" value="F:methyltransferase activity"/>
    <property type="evidence" value="ECO:0007669"/>
    <property type="project" value="TreeGrafter"/>
</dbReference>
<organism evidence="3 4">
    <name type="scientific">Corynascus novoguineensis</name>
    <dbReference type="NCBI Taxonomy" id="1126955"/>
    <lineage>
        <taxon>Eukaryota</taxon>
        <taxon>Fungi</taxon>
        <taxon>Dikarya</taxon>
        <taxon>Ascomycota</taxon>
        <taxon>Pezizomycotina</taxon>
        <taxon>Sordariomycetes</taxon>
        <taxon>Sordariomycetidae</taxon>
        <taxon>Sordariales</taxon>
        <taxon>Chaetomiaceae</taxon>
        <taxon>Corynascus</taxon>
    </lineage>
</organism>
<sequence>MSSSPRNPTSPPPVSPDAGPEHEPLVADDNPDADRDDDSAYGSLASSSTSLASSIMRFRQENGRSYHGWKPEKGYILPSDEQESDRLDMQHHVFYLTFDGALHTCPAGKEGPPLRRVLDAGTGTGIWAMDFADTHPGTHVVGLDLSPIQPSFVPPNVAFYIDDLEEEWDFRDPFDFIYGRMLAGALTDWPRFVQRAFDNLSPGGWLELADITFPTQSDDGTLAPDSPLMQWNEHVIKAGHALNHSIEEAKKYKRMMLDAGFVNVSEKLYKWPINAWPRDTKYKEIGMWSEHNFCGGLYGLSVALFTRALGWTAEELEVFLVEVRKDLRNRSIHAYWPIYVVYGQKPE</sequence>
<feature type="region of interest" description="Disordered" evidence="2">
    <location>
        <begin position="1"/>
        <end position="47"/>
    </location>
</feature>
<name>A0AAN7CNA0_9PEZI</name>
<dbReference type="EMBL" id="MU857775">
    <property type="protein sequence ID" value="KAK4243863.1"/>
    <property type="molecule type" value="Genomic_DNA"/>
</dbReference>
<dbReference type="AlphaFoldDB" id="A0AAN7CNA0"/>
<reference evidence="3" key="2">
    <citation type="submission" date="2023-05" db="EMBL/GenBank/DDBJ databases">
        <authorList>
            <consortium name="Lawrence Berkeley National Laboratory"/>
            <person name="Steindorff A."/>
            <person name="Hensen N."/>
            <person name="Bonometti L."/>
            <person name="Westerberg I."/>
            <person name="Brannstrom I.O."/>
            <person name="Guillou S."/>
            <person name="Cros-Aarteil S."/>
            <person name="Calhoun S."/>
            <person name="Haridas S."/>
            <person name="Kuo A."/>
            <person name="Mondo S."/>
            <person name="Pangilinan J."/>
            <person name="Riley R."/>
            <person name="Labutti K."/>
            <person name="Andreopoulos B."/>
            <person name="Lipzen A."/>
            <person name="Chen C."/>
            <person name="Yanf M."/>
            <person name="Daum C."/>
            <person name="Ng V."/>
            <person name="Clum A."/>
            <person name="Ohm R."/>
            <person name="Martin F."/>
            <person name="Silar P."/>
            <person name="Natvig D."/>
            <person name="Lalanne C."/>
            <person name="Gautier V."/>
            <person name="Ament-Velasquez S.L."/>
            <person name="Kruys A."/>
            <person name="Hutchinson M.I."/>
            <person name="Powell A.J."/>
            <person name="Barry K."/>
            <person name="Miller A.N."/>
            <person name="Grigoriev I.V."/>
            <person name="Debuchy R."/>
            <person name="Gladieux P."/>
            <person name="Thoren M.H."/>
            <person name="Johannesson H."/>
        </authorList>
    </citation>
    <scope>NUCLEOTIDE SEQUENCE</scope>
    <source>
        <strain evidence="3">CBS 359.72</strain>
    </source>
</reference>
<protein>
    <submittedName>
        <fullName evidence="3">Phosphoethanolamine N-methyltransferase 1</fullName>
    </submittedName>
</protein>
<comment type="similarity">
    <text evidence="1">Belongs to the methyltransferase superfamily. LaeA methyltransferase family.</text>
</comment>
<comment type="caution">
    <text evidence="3">The sequence shown here is derived from an EMBL/GenBank/DDBJ whole genome shotgun (WGS) entry which is preliminary data.</text>
</comment>
<dbReference type="InterPro" id="IPR029063">
    <property type="entry name" value="SAM-dependent_MTases_sf"/>
</dbReference>
<proteinExistence type="inferred from homology"/>
<evidence type="ECO:0000313" key="4">
    <source>
        <dbReference type="Proteomes" id="UP001303647"/>
    </source>
</evidence>
<feature type="compositionally biased region" description="Acidic residues" evidence="2">
    <location>
        <begin position="29"/>
        <end position="39"/>
    </location>
</feature>
<dbReference type="Pfam" id="PF13489">
    <property type="entry name" value="Methyltransf_23"/>
    <property type="match status" value="1"/>
</dbReference>